<dbReference type="EMBL" id="CP104213">
    <property type="protein sequence ID" value="UWX63243.1"/>
    <property type="molecule type" value="Genomic_DNA"/>
</dbReference>
<keyword evidence="6" id="KW-0732">Signal</keyword>
<dbReference type="Gene3D" id="3.40.50.200">
    <property type="entry name" value="Peptidase S8/S53 domain"/>
    <property type="match status" value="1"/>
</dbReference>
<evidence type="ECO:0000259" key="7">
    <source>
        <dbReference type="Pfam" id="PF00082"/>
    </source>
</evidence>
<feature type="domain" description="Peptidase S8/S53" evidence="7">
    <location>
        <begin position="123"/>
        <end position="383"/>
    </location>
</feature>
<evidence type="ECO:0000313" key="9">
    <source>
        <dbReference type="Proteomes" id="UP001060261"/>
    </source>
</evidence>
<feature type="signal peptide" evidence="6">
    <location>
        <begin position="1"/>
        <end position="28"/>
    </location>
</feature>
<sequence length="422" mass="42663">MIRPIRSLARLSCALLLGTLPWPGLAHASVPAAPPASMAPVSPPTRAALPELQPLPAAPSVSAPLVPFATPKQTVPRQTLPKPASTLPLSTPVSAAVPGDPLYSQQWNLAAINMPAGWAVTPGEAVTVAVLDTGYVNDPELAGRLTSGYDFVSDPARSGDGDGRDADASGVGQFRYHGEGVANIIAAAHDSLGMAGINPRARIVAVRVAGEDGLIAPQDLIDGLRWAAGLRVIGAPLNLRPARIINLSLYADFVALTGCDAGVQRAVDELMAKGVLIVAGAANDAADAGGYSPAGCRGVLTVAATNRAGRRASYSNFGASVALAAPGGEQSGPLVFSSVEGEQRRSGTSFAAPQVTGVASLIMGLNPKLTPAQVITLLRRTAQPFVGGRCDADPAKSCGAGLLDAGAALRAAKASSSVPAGR</sequence>
<dbReference type="InterPro" id="IPR000209">
    <property type="entry name" value="Peptidase_S8/S53_dom"/>
</dbReference>
<evidence type="ECO:0000313" key="8">
    <source>
        <dbReference type="EMBL" id="UWX63243.1"/>
    </source>
</evidence>
<keyword evidence="2 5" id="KW-0645">Protease</keyword>
<gene>
    <name evidence="8" type="ORF">N0D28_10835</name>
</gene>
<evidence type="ECO:0000256" key="4">
    <source>
        <dbReference type="ARBA" id="ARBA00022825"/>
    </source>
</evidence>
<name>A0ABY5YDZ3_9DEIO</name>
<feature type="active site" description="Charge relay system" evidence="5">
    <location>
        <position position="132"/>
    </location>
</feature>
<feature type="active site" description="Charge relay system" evidence="5">
    <location>
        <position position="349"/>
    </location>
</feature>
<evidence type="ECO:0000256" key="5">
    <source>
        <dbReference type="PROSITE-ProRule" id="PRU01240"/>
    </source>
</evidence>
<reference evidence="8" key="1">
    <citation type="submission" date="2022-09" db="EMBL/GenBank/DDBJ databases">
        <title>genome sequence of Deinococcus rubellus.</title>
        <authorList>
            <person name="Srinivasan S."/>
        </authorList>
    </citation>
    <scope>NUCLEOTIDE SEQUENCE</scope>
    <source>
        <strain evidence="8">Ant6</strain>
    </source>
</reference>
<dbReference type="InterPro" id="IPR036852">
    <property type="entry name" value="Peptidase_S8/S53_dom_sf"/>
</dbReference>
<dbReference type="RefSeq" id="WP_260559533.1">
    <property type="nucleotide sequence ID" value="NZ_BAABEC010000177.1"/>
</dbReference>
<feature type="active site" description="Charge relay system" evidence="5">
    <location>
        <position position="177"/>
    </location>
</feature>
<evidence type="ECO:0000256" key="6">
    <source>
        <dbReference type="SAM" id="SignalP"/>
    </source>
</evidence>
<dbReference type="Proteomes" id="UP001060261">
    <property type="component" value="Chromosome"/>
</dbReference>
<feature type="chain" id="PRO_5045818505" evidence="6">
    <location>
        <begin position="29"/>
        <end position="422"/>
    </location>
</feature>
<evidence type="ECO:0000256" key="1">
    <source>
        <dbReference type="ARBA" id="ARBA00011073"/>
    </source>
</evidence>
<keyword evidence="9" id="KW-1185">Reference proteome</keyword>
<organism evidence="8 9">
    <name type="scientific">Deinococcus rubellus</name>
    <dbReference type="NCBI Taxonomy" id="1889240"/>
    <lineage>
        <taxon>Bacteria</taxon>
        <taxon>Thermotogati</taxon>
        <taxon>Deinococcota</taxon>
        <taxon>Deinococci</taxon>
        <taxon>Deinococcales</taxon>
        <taxon>Deinococcaceae</taxon>
        <taxon>Deinococcus</taxon>
    </lineage>
</organism>
<dbReference type="Pfam" id="PF00082">
    <property type="entry name" value="Peptidase_S8"/>
    <property type="match status" value="1"/>
</dbReference>
<keyword evidence="4 5" id="KW-0720">Serine protease</keyword>
<keyword evidence="3 5" id="KW-0378">Hydrolase</keyword>
<dbReference type="InterPro" id="IPR023828">
    <property type="entry name" value="Peptidase_S8_Ser-AS"/>
</dbReference>
<dbReference type="PANTHER" id="PTHR43806:SF11">
    <property type="entry name" value="CEREVISIN-RELATED"/>
    <property type="match status" value="1"/>
</dbReference>
<dbReference type="InterPro" id="IPR015500">
    <property type="entry name" value="Peptidase_S8_subtilisin-rel"/>
</dbReference>
<dbReference type="PROSITE" id="PS51892">
    <property type="entry name" value="SUBTILASE"/>
    <property type="match status" value="1"/>
</dbReference>
<dbReference type="PROSITE" id="PS00138">
    <property type="entry name" value="SUBTILASE_SER"/>
    <property type="match status" value="1"/>
</dbReference>
<comment type="similarity">
    <text evidence="1 5">Belongs to the peptidase S8 family.</text>
</comment>
<evidence type="ECO:0000256" key="3">
    <source>
        <dbReference type="ARBA" id="ARBA00022801"/>
    </source>
</evidence>
<dbReference type="PANTHER" id="PTHR43806">
    <property type="entry name" value="PEPTIDASE S8"/>
    <property type="match status" value="1"/>
</dbReference>
<accession>A0ABY5YDZ3</accession>
<dbReference type="PRINTS" id="PR00723">
    <property type="entry name" value="SUBTILISIN"/>
</dbReference>
<dbReference type="SUPFAM" id="SSF52743">
    <property type="entry name" value="Subtilisin-like"/>
    <property type="match status" value="1"/>
</dbReference>
<proteinExistence type="inferred from homology"/>
<evidence type="ECO:0000256" key="2">
    <source>
        <dbReference type="ARBA" id="ARBA00022670"/>
    </source>
</evidence>
<dbReference type="InterPro" id="IPR050131">
    <property type="entry name" value="Peptidase_S8_subtilisin-like"/>
</dbReference>
<protein>
    <submittedName>
        <fullName evidence="8">S8 family serine peptidase</fullName>
    </submittedName>
</protein>